<dbReference type="InterPro" id="IPR036034">
    <property type="entry name" value="PDZ_sf"/>
</dbReference>
<evidence type="ECO:0000256" key="4">
    <source>
        <dbReference type="ARBA" id="ARBA00022833"/>
    </source>
</evidence>
<feature type="domain" description="Peptidase M48" evidence="8">
    <location>
        <begin position="225"/>
        <end position="283"/>
    </location>
</feature>
<proteinExistence type="inferred from homology"/>
<comment type="caution">
    <text evidence="10">The sequence shown here is derived from an EMBL/GenBank/DDBJ whole genome shotgun (WGS) entry which is preliminary data.</text>
</comment>
<evidence type="ECO:0000256" key="3">
    <source>
        <dbReference type="ARBA" id="ARBA00022801"/>
    </source>
</evidence>
<evidence type="ECO:0000259" key="9">
    <source>
        <dbReference type="Pfam" id="PF17820"/>
    </source>
</evidence>
<evidence type="ECO:0000313" key="10">
    <source>
        <dbReference type="EMBL" id="MBM6575408.1"/>
    </source>
</evidence>
<dbReference type="InterPro" id="IPR001915">
    <property type="entry name" value="Peptidase_M48"/>
</dbReference>
<protein>
    <submittedName>
        <fullName evidence="10">M48 family metalloprotease</fullName>
    </submittedName>
</protein>
<reference evidence="10 11" key="1">
    <citation type="submission" date="2020-12" db="EMBL/GenBank/DDBJ databases">
        <title>Sphingomonas sp.</title>
        <authorList>
            <person name="Kim M.K."/>
        </authorList>
    </citation>
    <scope>NUCLEOTIDE SEQUENCE [LARGE SCALE GENOMIC DNA]</scope>
    <source>
        <strain evidence="10 11">BT552</strain>
    </source>
</reference>
<feature type="region of interest" description="Disordered" evidence="7">
    <location>
        <begin position="288"/>
        <end position="308"/>
    </location>
</feature>
<dbReference type="GO" id="GO:0008237">
    <property type="term" value="F:metallopeptidase activity"/>
    <property type="evidence" value="ECO:0007669"/>
    <property type="project" value="UniProtKB-KW"/>
</dbReference>
<dbReference type="EMBL" id="JAFEMC010000001">
    <property type="protein sequence ID" value="MBM6575408.1"/>
    <property type="molecule type" value="Genomic_DNA"/>
</dbReference>
<evidence type="ECO:0000256" key="6">
    <source>
        <dbReference type="RuleBase" id="RU003983"/>
    </source>
</evidence>
<keyword evidence="5 6" id="KW-0482">Metalloprotease</keyword>
<keyword evidence="4 6" id="KW-0862">Zinc</keyword>
<dbReference type="PANTHER" id="PTHR22726">
    <property type="entry name" value="METALLOENDOPEPTIDASE OMA1"/>
    <property type="match status" value="1"/>
</dbReference>
<evidence type="ECO:0000256" key="1">
    <source>
        <dbReference type="ARBA" id="ARBA00022670"/>
    </source>
</evidence>
<keyword evidence="2" id="KW-0479">Metal-binding</keyword>
<feature type="domain" description="PDZ" evidence="9">
    <location>
        <begin position="76"/>
        <end position="107"/>
    </location>
</feature>
<keyword evidence="3 6" id="KW-0378">Hydrolase</keyword>
<organism evidence="10 11">
    <name type="scientific">Sphingomonas longa</name>
    <dbReference type="NCBI Taxonomy" id="2778730"/>
    <lineage>
        <taxon>Bacteria</taxon>
        <taxon>Pseudomonadati</taxon>
        <taxon>Pseudomonadota</taxon>
        <taxon>Alphaproteobacteria</taxon>
        <taxon>Sphingomonadales</taxon>
        <taxon>Sphingomonadaceae</taxon>
        <taxon>Sphingomonas</taxon>
    </lineage>
</organism>
<comment type="similarity">
    <text evidence="6">Belongs to the peptidase M48 family.</text>
</comment>
<evidence type="ECO:0000256" key="2">
    <source>
        <dbReference type="ARBA" id="ARBA00022723"/>
    </source>
</evidence>
<dbReference type="RefSeq" id="WP_204194287.1">
    <property type="nucleotide sequence ID" value="NZ_JAFEMC010000001.1"/>
</dbReference>
<keyword evidence="11" id="KW-1185">Reference proteome</keyword>
<comment type="cofactor">
    <cofactor evidence="6">
        <name>Zn(2+)</name>
        <dbReference type="ChEBI" id="CHEBI:29105"/>
    </cofactor>
    <text evidence="6">Binds 1 zinc ion per subunit.</text>
</comment>
<dbReference type="Proteomes" id="UP000763641">
    <property type="component" value="Unassembled WGS sequence"/>
</dbReference>
<dbReference type="InterPro" id="IPR041489">
    <property type="entry name" value="PDZ_6"/>
</dbReference>
<accession>A0ABS2D3A8</accession>
<dbReference type="InterPro" id="IPR051156">
    <property type="entry name" value="Mito/Outer_Membr_Metalloprot"/>
</dbReference>
<dbReference type="PANTHER" id="PTHR22726:SF1">
    <property type="entry name" value="METALLOENDOPEPTIDASE OMA1, MITOCHONDRIAL"/>
    <property type="match status" value="1"/>
</dbReference>
<name>A0ABS2D3A8_9SPHN</name>
<sequence length="308" mass="32881">MIALLLLALQAPDLETLRAADLRLATIGHRLSVANVGLCDRRAPAPGLVIHTLDQYPVEEQPAARATFRFAAPVSVEAVVPGSAAATAGVRANDGLVAIDGAPVPKSATPPTSATREATLKVLAARPADRPLALTLADRGVTVPASPGCRTDFELILGPKMTAEADGTTVRIGVRFLERYTDAEVAAVVAHELSHNVLHHRNRLEAAGVKWGVLSEFGRNGRLFRRTEDEADQLSVALLHNAGYDPRNAARFWREHGGDIDGGLFRSRTHASSKDRAAAIDAEAARIPKDAGRNWTPPLLATRDQPLK</sequence>
<evidence type="ECO:0000259" key="8">
    <source>
        <dbReference type="Pfam" id="PF01435"/>
    </source>
</evidence>
<dbReference type="Pfam" id="PF01435">
    <property type="entry name" value="Peptidase_M48"/>
    <property type="match status" value="1"/>
</dbReference>
<dbReference type="Gene3D" id="2.30.42.10">
    <property type="match status" value="1"/>
</dbReference>
<evidence type="ECO:0000256" key="5">
    <source>
        <dbReference type="ARBA" id="ARBA00023049"/>
    </source>
</evidence>
<evidence type="ECO:0000313" key="11">
    <source>
        <dbReference type="Proteomes" id="UP000763641"/>
    </source>
</evidence>
<dbReference type="Pfam" id="PF17820">
    <property type="entry name" value="PDZ_6"/>
    <property type="match status" value="1"/>
</dbReference>
<dbReference type="CDD" id="cd07342">
    <property type="entry name" value="M48C_Oma1_like"/>
    <property type="match status" value="1"/>
</dbReference>
<gene>
    <name evidence="10" type="ORF">ILT43_03430</name>
</gene>
<evidence type="ECO:0000256" key="7">
    <source>
        <dbReference type="SAM" id="MobiDB-lite"/>
    </source>
</evidence>
<keyword evidence="1 6" id="KW-0645">Protease</keyword>
<dbReference type="SUPFAM" id="SSF50156">
    <property type="entry name" value="PDZ domain-like"/>
    <property type="match status" value="1"/>
</dbReference>